<dbReference type="RefSeq" id="WP_009074818.1">
    <property type="nucleotide sequence ID" value="NZ_JH597770.1"/>
</dbReference>
<protein>
    <submittedName>
        <fullName evidence="1">Uncharacterized protein</fullName>
    </submittedName>
</protein>
<dbReference type="STRING" id="671065.MetMK1DRAFT_00028610"/>
<dbReference type="AlphaFoldDB" id="H2C8F2"/>
<sequence length="124" mass="14318">MQRRDICPYYKNGFCTSPLLDTPSDSVVSPNRCFKTYKGCRLYQDKGEEREGLLSFQENVELELKFYPRVNILASVVESSCENYRLVRTEKGHVAFCSVLSRVLTVSNAQLCNKYWQTCPIRTS</sequence>
<dbReference type="HOGENOM" id="CLU_161775_0_0_2"/>
<reference evidence="1 2" key="1">
    <citation type="submission" date="2012-01" db="EMBL/GenBank/DDBJ databases">
        <title>Improved High-Quality Draft sequence of Metallosphaera yellowstonensis MK1.</title>
        <authorList>
            <consortium name="US DOE Joint Genome Institute"/>
            <person name="Lucas S."/>
            <person name="Han J."/>
            <person name="Cheng J.-F."/>
            <person name="Goodwin L."/>
            <person name="Pitluck S."/>
            <person name="Peters L."/>
            <person name="Teshima H."/>
            <person name="Detter J.C."/>
            <person name="Han C."/>
            <person name="Tapia R."/>
            <person name="Land M."/>
            <person name="Hauser L."/>
            <person name="Kyrpides N."/>
            <person name="Kozubal M."/>
            <person name="Macur R.E."/>
            <person name="Jay Z."/>
            <person name="Inskeep W."/>
            <person name="Woyke T."/>
        </authorList>
    </citation>
    <scope>NUCLEOTIDE SEQUENCE [LARGE SCALE GENOMIC DNA]</scope>
    <source>
        <strain evidence="1 2">MK1</strain>
    </source>
</reference>
<keyword evidence="2" id="KW-1185">Reference proteome</keyword>
<dbReference type="eggNOG" id="arCOG06043">
    <property type="taxonomic scope" value="Archaea"/>
</dbReference>
<dbReference type="OrthoDB" id="45678at2157"/>
<accession>H2C8F2</accession>
<evidence type="ECO:0000313" key="1">
    <source>
        <dbReference type="EMBL" id="EHP68428.1"/>
    </source>
</evidence>
<dbReference type="Proteomes" id="UP000003980">
    <property type="component" value="Unassembled WGS sequence"/>
</dbReference>
<organism evidence="1 2">
    <name type="scientific">Metallosphaera yellowstonensis MK1</name>
    <dbReference type="NCBI Taxonomy" id="671065"/>
    <lineage>
        <taxon>Archaea</taxon>
        <taxon>Thermoproteota</taxon>
        <taxon>Thermoprotei</taxon>
        <taxon>Sulfolobales</taxon>
        <taxon>Sulfolobaceae</taxon>
        <taxon>Metallosphaera</taxon>
    </lineage>
</organism>
<evidence type="ECO:0000313" key="2">
    <source>
        <dbReference type="Proteomes" id="UP000003980"/>
    </source>
</evidence>
<proteinExistence type="predicted"/>
<name>H2C8F2_9CREN</name>
<dbReference type="EMBL" id="JH597770">
    <property type="protein sequence ID" value="EHP68428.1"/>
    <property type="molecule type" value="Genomic_DNA"/>
</dbReference>
<gene>
    <name evidence="1" type="ORF">MetMK1DRAFT_00028610</name>
</gene>